<feature type="region of interest" description="Disordered" evidence="13">
    <location>
        <begin position="1"/>
        <end position="56"/>
    </location>
</feature>
<comment type="subunit">
    <text evidence="3 10">Homodimer.</text>
</comment>
<keyword evidence="6 10" id="KW-0143">Chaperone</keyword>
<evidence type="ECO:0000256" key="5">
    <source>
        <dbReference type="ARBA" id="ARBA00023016"/>
    </source>
</evidence>
<proteinExistence type="inferred from homology"/>
<evidence type="ECO:0000256" key="13">
    <source>
        <dbReference type="SAM" id="MobiDB-lite"/>
    </source>
</evidence>
<evidence type="ECO:0000256" key="6">
    <source>
        <dbReference type="ARBA" id="ARBA00023186"/>
    </source>
</evidence>
<dbReference type="GO" id="GO:0005737">
    <property type="term" value="C:cytoplasm"/>
    <property type="evidence" value="ECO:0007669"/>
    <property type="project" value="UniProtKB-SubCell"/>
</dbReference>
<comment type="similarity">
    <text evidence="2 10 12">Belongs to the GrpE family.</text>
</comment>
<dbReference type="RefSeq" id="WP_119973460.1">
    <property type="nucleotide sequence ID" value="NZ_CP032416.1"/>
</dbReference>
<dbReference type="FunFam" id="2.30.22.10:FF:000001">
    <property type="entry name" value="Protein GrpE"/>
    <property type="match status" value="1"/>
</dbReference>
<keyword evidence="5 10" id="KW-0346">Stress response</keyword>
<dbReference type="EMBL" id="CP032416">
    <property type="protein sequence ID" value="AYD40988.1"/>
    <property type="molecule type" value="Genomic_DNA"/>
</dbReference>
<dbReference type="PRINTS" id="PR00773">
    <property type="entry name" value="GRPEPROTEIN"/>
</dbReference>
<evidence type="ECO:0000256" key="12">
    <source>
        <dbReference type="RuleBase" id="RU004478"/>
    </source>
</evidence>
<dbReference type="CDD" id="cd00446">
    <property type="entry name" value="GrpE"/>
    <property type="match status" value="1"/>
</dbReference>
<evidence type="ECO:0000256" key="11">
    <source>
        <dbReference type="RuleBase" id="RU000639"/>
    </source>
</evidence>
<evidence type="ECO:0000256" key="7">
    <source>
        <dbReference type="ARBA" id="ARBA00053401"/>
    </source>
</evidence>
<accession>A0A386H5Z4</accession>
<dbReference type="KEGG" id="cfer:D4Z93_10830"/>
<sequence length="215" mass="24849">MKEKKNDMEDVTKEDINSTDQKCDSDGINEKDDCKDKVLENETDENQISGEPKDEAEELIKSYEKTIDDLKDENLKLKNESEALKDRLTRNMAEYDNYRKRTAKEKEGIYTDACEDILKNILPVLDNLERAISVEGNVEDLKKGVEMTMKQFSSALEKLNVEEINTDDGFDPNFHNAVMHIDDDSYDKNQVVEVFQKGYKRGEKVLRYSMVKVAN</sequence>
<dbReference type="InterPro" id="IPR000740">
    <property type="entry name" value="GrpE"/>
</dbReference>
<evidence type="ECO:0000313" key="14">
    <source>
        <dbReference type="EMBL" id="AYD40988.1"/>
    </source>
</evidence>
<evidence type="ECO:0000256" key="3">
    <source>
        <dbReference type="ARBA" id="ARBA00011738"/>
    </source>
</evidence>
<evidence type="ECO:0000256" key="10">
    <source>
        <dbReference type="HAMAP-Rule" id="MF_01151"/>
    </source>
</evidence>
<feature type="compositionally biased region" description="Basic and acidic residues" evidence="13">
    <location>
        <begin position="1"/>
        <end position="40"/>
    </location>
</feature>
<dbReference type="AlphaFoldDB" id="A0A386H5Z4"/>
<dbReference type="GO" id="GO:0042803">
    <property type="term" value="F:protein homodimerization activity"/>
    <property type="evidence" value="ECO:0007669"/>
    <property type="project" value="InterPro"/>
</dbReference>
<keyword evidence="15" id="KW-1185">Reference proteome</keyword>
<dbReference type="OrthoDB" id="9812586at2"/>
<dbReference type="PANTHER" id="PTHR21237">
    <property type="entry name" value="GRPE PROTEIN"/>
    <property type="match status" value="1"/>
</dbReference>
<dbReference type="SUPFAM" id="SSF58014">
    <property type="entry name" value="Coiled-coil domain of nucleotide exchange factor GrpE"/>
    <property type="match status" value="1"/>
</dbReference>
<organism evidence="14 15">
    <name type="scientific">Clostridium fermenticellae</name>
    <dbReference type="NCBI Taxonomy" id="2068654"/>
    <lineage>
        <taxon>Bacteria</taxon>
        <taxon>Bacillati</taxon>
        <taxon>Bacillota</taxon>
        <taxon>Clostridia</taxon>
        <taxon>Eubacteriales</taxon>
        <taxon>Clostridiaceae</taxon>
        <taxon>Clostridium</taxon>
    </lineage>
</organism>
<keyword evidence="4 10" id="KW-0963">Cytoplasm</keyword>
<dbReference type="Proteomes" id="UP000266301">
    <property type="component" value="Chromosome"/>
</dbReference>
<comment type="function">
    <text evidence="7 10 11">Participates actively in the response to hyperosmotic and heat shock by preventing the aggregation of stress-denatured proteins, in association with DnaK and GrpE. It is the nucleotide exchange factor for DnaK and may function as a thermosensor. Unfolded proteins bind initially to DnaJ; upon interaction with the DnaJ-bound protein, DnaK hydrolyzes its bound ATP, resulting in the formation of a stable complex. GrpE releases ADP from DnaK; ATP binding to DnaK triggers the release of the substrate protein, thus completing the reaction cycle. Several rounds of ATP-dependent interactions between DnaJ, DnaK and GrpE are required for fully efficient folding.</text>
</comment>
<dbReference type="GO" id="GO:0006457">
    <property type="term" value="P:protein folding"/>
    <property type="evidence" value="ECO:0007669"/>
    <property type="project" value="InterPro"/>
</dbReference>
<evidence type="ECO:0000256" key="4">
    <source>
        <dbReference type="ARBA" id="ARBA00022490"/>
    </source>
</evidence>
<dbReference type="InterPro" id="IPR013805">
    <property type="entry name" value="GrpE_CC"/>
</dbReference>
<dbReference type="Gene3D" id="2.30.22.10">
    <property type="entry name" value="Head domain of nucleotide exchange factor GrpE"/>
    <property type="match status" value="1"/>
</dbReference>
<protein>
    <recommendedName>
        <fullName evidence="8 10">Protein GrpE</fullName>
    </recommendedName>
    <alternativeName>
        <fullName evidence="9 10">HSP-70 cofactor</fullName>
    </alternativeName>
</protein>
<dbReference type="Pfam" id="PF01025">
    <property type="entry name" value="GrpE"/>
    <property type="match status" value="1"/>
</dbReference>
<name>A0A386H5Z4_9CLOT</name>
<gene>
    <name evidence="10 14" type="primary">grpE</name>
    <name evidence="14" type="ORF">D4Z93_10830</name>
</gene>
<dbReference type="GO" id="GO:0000774">
    <property type="term" value="F:adenyl-nucleotide exchange factor activity"/>
    <property type="evidence" value="ECO:0007669"/>
    <property type="project" value="InterPro"/>
</dbReference>
<dbReference type="Gene3D" id="3.90.20.20">
    <property type="match status" value="1"/>
</dbReference>
<dbReference type="NCBIfam" id="NF010757">
    <property type="entry name" value="PRK14160.1"/>
    <property type="match status" value="1"/>
</dbReference>
<evidence type="ECO:0000256" key="9">
    <source>
        <dbReference type="ARBA" id="ARBA00076414"/>
    </source>
</evidence>
<dbReference type="SUPFAM" id="SSF51064">
    <property type="entry name" value="Head domain of nucleotide exchange factor GrpE"/>
    <property type="match status" value="1"/>
</dbReference>
<dbReference type="GO" id="GO:0051082">
    <property type="term" value="F:unfolded protein binding"/>
    <property type="evidence" value="ECO:0007669"/>
    <property type="project" value="TreeGrafter"/>
</dbReference>
<comment type="subcellular location">
    <subcellularLocation>
        <location evidence="1 10">Cytoplasm</location>
    </subcellularLocation>
</comment>
<dbReference type="InterPro" id="IPR009012">
    <property type="entry name" value="GrpE_head"/>
</dbReference>
<dbReference type="GO" id="GO:0051087">
    <property type="term" value="F:protein-folding chaperone binding"/>
    <property type="evidence" value="ECO:0007669"/>
    <property type="project" value="InterPro"/>
</dbReference>
<reference evidence="14 15" key="1">
    <citation type="journal article" date="2019" name="Int. J. Syst. Evol. Microbiol.">
        <title>Clostridium fermenticellae sp. nov., isolated from the mud in a fermentation cellar for the production of the Chinese liquor, baijiu.</title>
        <authorList>
            <person name="Xu P.X."/>
            <person name="Chai L.J."/>
            <person name="Qiu T."/>
            <person name="Zhang X.J."/>
            <person name="Lu Z.M."/>
            <person name="Xiao C."/>
            <person name="Wang S.T."/>
            <person name="Shen C.H."/>
            <person name="Shi J.S."/>
            <person name="Xu Z.H."/>
        </authorList>
    </citation>
    <scope>NUCLEOTIDE SEQUENCE [LARGE SCALE GENOMIC DNA]</scope>
    <source>
        <strain evidence="14 15">JN500901</strain>
    </source>
</reference>
<evidence type="ECO:0000256" key="2">
    <source>
        <dbReference type="ARBA" id="ARBA00009054"/>
    </source>
</evidence>
<dbReference type="HAMAP" id="MF_01151">
    <property type="entry name" value="GrpE"/>
    <property type="match status" value="1"/>
</dbReference>
<evidence type="ECO:0000313" key="15">
    <source>
        <dbReference type="Proteomes" id="UP000266301"/>
    </source>
</evidence>
<evidence type="ECO:0000256" key="1">
    <source>
        <dbReference type="ARBA" id="ARBA00004496"/>
    </source>
</evidence>
<dbReference type="PANTHER" id="PTHR21237:SF23">
    <property type="entry name" value="GRPE PROTEIN HOMOLOG, MITOCHONDRIAL"/>
    <property type="match status" value="1"/>
</dbReference>
<evidence type="ECO:0000256" key="8">
    <source>
        <dbReference type="ARBA" id="ARBA00072274"/>
    </source>
</evidence>
<dbReference type="NCBIfam" id="NF010738">
    <property type="entry name" value="PRK14140.1"/>
    <property type="match status" value="1"/>
</dbReference>
<dbReference type="PROSITE" id="PS01071">
    <property type="entry name" value="GRPE"/>
    <property type="match status" value="1"/>
</dbReference>